<organism evidence="5 6">
    <name type="scientific">Cafeteria roenbergensis</name>
    <name type="common">Marine flagellate</name>
    <dbReference type="NCBI Taxonomy" id="33653"/>
    <lineage>
        <taxon>Eukaryota</taxon>
        <taxon>Sar</taxon>
        <taxon>Stramenopiles</taxon>
        <taxon>Bigyra</taxon>
        <taxon>Opalozoa</taxon>
        <taxon>Bicosoecida</taxon>
        <taxon>Cafeteriaceae</taxon>
        <taxon>Cafeteria</taxon>
    </lineage>
</organism>
<feature type="compositionally biased region" description="Basic and acidic residues" evidence="3">
    <location>
        <begin position="380"/>
        <end position="393"/>
    </location>
</feature>
<proteinExistence type="predicted"/>
<reference evidence="5 6" key="1">
    <citation type="submission" date="2019-07" db="EMBL/GenBank/DDBJ databases">
        <title>Genomes of Cafeteria roenbergensis.</title>
        <authorList>
            <person name="Fischer M.G."/>
            <person name="Hackl T."/>
            <person name="Roman M."/>
        </authorList>
    </citation>
    <scope>NUCLEOTIDE SEQUENCE [LARGE SCALE GENOMIC DNA]</scope>
    <source>
        <strain evidence="5 6">E4-10P</strain>
    </source>
</reference>
<dbReference type="GO" id="GO:0003723">
    <property type="term" value="F:RNA binding"/>
    <property type="evidence" value="ECO:0007669"/>
    <property type="project" value="UniProtKB-UniRule"/>
</dbReference>
<feature type="region of interest" description="Disordered" evidence="3">
    <location>
        <begin position="318"/>
        <end position="337"/>
    </location>
</feature>
<feature type="compositionally biased region" description="Low complexity" evidence="3">
    <location>
        <begin position="327"/>
        <end position="337"/>
    </location>
</feature>
<feature type="compositionally biased region" description="Basic and acidic residues" evidence="3">
    <location>
        <begin position="295"/>
        <end position="312"/>
    </location>
</feature>
<evidence type="ECO:0000256" key="2">
    <source>
        <dbReference type="PROSITE-ProRule" id="PRU00176"/>
    </source>
</evidence>
<feature type="compositionally biased region" description="Low complexity" evidence="3">
    <location>
        <begin position="114"/>
        <end position="123"/>
    </location>
</feature>
<evidence type="ECO:0000256" key="1">
    <source>
        <dbReference type="ARBA" id="ARBA00022884"/>
    </source>
</evidence>
<feature type="domain" description="RRM" evidence="4">
    <location>
        <begin position="207"/>
        <end position="291"/>
    </location>
</feature>
<dbReference type="Proteomes" id="UP000322899">
    <property type="component" value="Unassembled WGS sequence"/>
</dbReference>
<evidence type="ECO:0000259" key="4">
    <source>
        <dbReference type="PROSITE" id="PS50102"/>
    </source>
</evidence>
<dbReference type="EMBL" id="VLTO01000014">
    <property type="protein sequence ID" value="KAA0175388.1"/>
    <property type="molecule type" value="Genomic_DNA"/>
</dbReference>
<dbReference type="CDD" id="cd21618">
    <property type="entry name" value="RRM_AtNSRA_like"/>
    <property type="match status" value="1"/>
</dbReference>
<dbReference type="Pfam" id="PF00076">
    <property type="entry name" value="RRM_1"/>
    <property type="match status" value="2"/>
</dbReference>
<keyword evidence="1 2" id="KW-0694">RNA-binding</keyword>
<feature type="domain" description="RRM" evidence="4">
    <location>
        <begin position="6"/>
        <end position="84"/>
    </location>
</feature>
<dbReference type="InterPro" id="IPR035979">
    <property type="entry name" value="RBD_domain_sf"/>
</dbReference>
<feature type="region of interest" description="Disordered" evidence="3">
    <location>
        <begin position="347"/>
        <end position="432"/>
    </location>
</feature>
<dbReference type="AlphaFoldDB" id="A0A5A8EDP5"/>
<feature type="compositionally biased region" description="Low complexity" evidence="3">
    <location>
        <begin position="412"/>
        <end position="425"/>
    </location>
</feature>
<dbReference type="InterPro" id="IPR000504">
    <property type="entry name" value="RRM_dom"/>
</dbReference>
<sequence length="432" mass="44581">MAAPSSSLYVRNLPPNVTEPLLVAAFSQQPGFTTARLRMRKSGQAYAFVEFVDVAAGSAAFSRYQGYRFSPTDPQGIAVEFAKETRPRGQASGMPGHPAAAGPPPSMPAYGQSPPAMQYAPQQYAPPPAPAAAGPAAYGGAPPPPGAYGGAPPPPGAYGGAPPPPGAYGGAAPPPGAYGGAAPPPGAYGGYGRPPAPGQPPSADATATLYIEGVPDDASERELAHLFRPFDGFEAARLVPHGGRNGRKMYLCFAEFRSPVEAFAAMQVIHNYDIDPRESGSKRLRISFARKPPRSRGDGRQQRDFAADVELDKQRRRTVQEVEDARAAASAPSGAAAVQPVVPAKSAAGGAQAKAPGAQTQARPSGRREEDQPAWARQARKPDAAAGRDEDRASAAAMDARSGEACKEQDASDAIVAADAAPEAGGDAERPE</sequence>
<dbReference type="Gene3D" id="3.30.70.330">
    <property type="match status" value="2"/>
</dbReference>
<dbReference type="PROSITE" id="PS50102">
    <property type="entry name" value="RRM"/>
    <property type="match status" value="2"/>
</dbReference>
<comment type="caution">
    <text evidence="5">The sequence shown here is derived from an EMBL/GenBank/DDBJ whole genome shotgun (WGS) entry which is preliminary data.</text>
</comment>
<protein>
    <recommendedName>
        <fullName evidence="4">RRM domain-containing protein</fullName>
    </recommendedName>
</protein>
<dbReference type="PANTHER" id="PTHR10501">
    <property type="entry name" value="U1 SMALL NUCLEAR RIBONUCLEOPROTEIN A/U2 SMALL NUCLEAR RIBONUCLEOPROTEIN B"/>
    <property type="match status" value="1"/>
</dbReference>
<dbReference type="SUPFAM" id="SSF54928">
    <property type="entry name" value="RNA-binding domain, RBD"/>
    <property type="match status" value="1"/>
</dbReference>
<accession>A0A5A8EDP5</accession>
<dbReference type="InterPro" id="IPR012677">
    <property type="entry name" value="Nucleotide-bd_a/b_plait_sf"/>
</dbReference>
<name>A0A5A8EDP5_CAFRO</name>
<dbReference type="OrthoDB" id="431169at2759"/>
<feature type="region of interest" description="Disordered" evidence="3">
    <location>
        <begin position="288"/>
        <end position="312"/>
    </location>
</feature>
<dbReference type="SMART" id="SM00360">
    <property type="entry name" value="RRM"/>
    <property type="match status" value="2"/>
</dbReference>
<feature type="region of interest" description="Disordered" evidence="3">
    <location>
        <begin position="84"/>
        <end position="137"/>
    </location>
</feature>
<feature type="compositionally biased region" description="Low complexity" evidence="3">
    <location>
        <begin position="91"/>
        <end position="100"/>
    </location>
</feature>
<evidence type="ECO:0000313" key="6">
    <source>
        <dbReference type="Proteomes" id="UP000322899"/>
    </source>
</evidence>
<gene>
    <name evidence="5" type="ORF">FNF27_03088</name>
</gene>
<feature type="compositionally biased region" description="Basic and acidic residues" evidence="3">
    <location>
        <begin position="401"/>
        <end position="410"/>
    </location>
</feature>
<evidence type="ECO:0000313" key="5">
    <source>
        <dbReference type="EMBL" id="KAA0175388.1"/>
    </source>
</evidence>
<evidence type="ECO:0000256" key="3">
    <source>
        <dbReference type="SAM" id="MobiDB-lite"/>
    </source>
</evidence>
<feature type="compositionally biased region" description="Low complexity" evidence="3">
    <location>
        <begin position="347"/>
        <end position="362"/>
    </location>
</feature>